<dbReference type="PANTHER" id="PTHR13225">
    <property type="entry name" value="MISEXPRESSION SUPPRESSOR OF RAS 6"/>
    <property type="match status" value="1"/>
</dbReference>
<reference evidence="1 2" key="1">
    <citation type="submission" date="2018-03" db="EMBL/GenBank/DDBJ databases">
        <title>Genomic Encyclopedia of Archaeal and Bacterial Type Strains, Phase II (KMG-II): from individual species to whole genera.</title>
        <authorList>
            <person name="Goeker M."/>
        </authorList>
    </citation>
    <scope>NUCLEOTIDE SEQUENCE [LARGE SCALE GENOMIC DNA]</scope>
    <source>
        <strain evidence="1 2">DSM 25027</strain>
    </source>
</reference>
<dbReference type="AlphaFoldDB" id="A0A2T0MFS9"/>
<dbReference type="RefSeq" id="WP_106143370.1">
    <property type="nucleotide sequence ID" value="NZ_PVYX01000001.1"/>
</dbReference>
<proteinExistence type="predicted"/>
<comment type="caution">
    <text evidence="1">The sequence shown here is derived from an EMBL/GenBank/DDBJ whole genome shotgun (WGS) entry which is preliminary data.</text>
</comment>
<dbReference type="Pfam" id="PF12640">
    <property type="entry name" value="UPF0489"/>
    <property type="match status" value="1"/>
</dbReference>
<accession>A0A2T0MFS9</accession>
<sequence length="310" mass="36702">MKKTSIQTFVIEEHNEAFFVWQYALANGLIKQKQNCLIHVDEHSDMGTPRFNISIDNLGSDLSDIHDFVFKELNIASFIIPSIYKGLFRSIYWVKQKHRKSSITSNKMYVKSLNDSGKKLMSGKIEDIPKIIEEYRKSSTTYKEFEYHLVTEENLPSKVNPVLDIDLDYFSCTGMPNQNKEIIIEISEDEFNEFTNDKYHRLNYLPSRVEARKIDGKYFYLLNYYNELYPSSLLKNKKEIEERVKKFVNTISKKVGEPQIITICRSRFSEYTPPEQWEFIEKYLISCLSEIYNLDIHYIDEINFFQNEIA</sequence>
<organism evidence="1 2">
    <name type="scientific">Flagellimonas meridianipacifica</name>
    <dbReference type="NCBI Taxonomy" id="1080225"/>
    <lineage>
        <taxon>Bacteria</taxon>
        <taxon>Pseudomonadati</taxon>
        <taxon>Bacteroidota</taxon>
        <taxon>Flavobacteriia</taxon>
        <taxon>Flavobacteriales</taxon>
        <taxon>Flavobacteriaceae</taxon>
        <taxon>Flagellimonas</taxon>
    </lineage>
</organism>
<dbReference type="EMBL" id="PVYX01000001">
    <property type="protein sequence ID" value="PRX56386.1"/>
    <property type="molecule type" value="Genomic_DNA"/>
</dbReference>
<dbReference type="OrthoDB" id="2066753at2"/>
<dbReference type="PANTHER" id="PTHR13225:SF3">
    <property type="entry name" value="UPF0489 PROTEIN C5ORF22"/>
    <property type="match status" value="1"/>
</dbReference>
<dbReference type="InterPro" id="IPR024131">
    <property type="entry name" value="UPF0489"/>
</dbReference>
<dbReference type="Proteomes" id="UP000237640">
    <property type="component" value="Unassembled WGS sequence"/>
</dbReference>
<evidence type="ECO:0000313" key="2">
    <source>
        <dbReference type="Proteomes" id="UP000237640"/>
    </source>
</evidence>
<gene>
    <name evidence="1" type="ORF">CLV81_0383</name>
</gene>
<protein>
    <submittedName>
        <fullName evidence="1">Uncharacterized protein UPF0489</fullName>
    </submittedName>
</protein>
<evidence type="ECO:0000313" key="1">
    <source>
        <dbReference type="EMBL" id="PRX56386.1"/>
    </source>
</evidence>
<keyword evidence="2" id="KW-1185">Reference proteome</keyword>
<name>A0A2T0MFS9_9FLAO</name>